<dbReference type="RefSeq" id="WP_321562000.1">
    <property type="nucleotide sequence ID" value="NZ_CP139558.1"/>
</dbReference>
<evidence type="ECO:0000313" key="3">
    <source>
        <dbReference type="Proteomes" id="UP001324380"/>
    </source>
</evidence>
<dbReference type="InterPro" id="IPR008775">
    <property type="entry name" value="Phytyl_CoA_dOase-like"/>
</dbReference>
<dbReference type="SUPFAM" id="SSF51197">
    <property type="entry name" value="Clavaminate synthase-like"/>
    <property type="match status" value="1"/>
</dbReference>
<organism evidence="2 3">
    <name type="scientific">Mucilaginibacter sabulilitoris</name>
    <dbReference type="NCBI Taxonomy" id="1173583"/>
    <lineage>
        <taxon>Bacteria</taxon>
        <taxon>Pseudomonadati</taxon>
        <taxon>Bacteroidota</taxon>
        <taxon>Sphingobacteriia</taxon>
        <taxon>Sphingobacteriales</taxon>
        <taxon>Sphingobacteriaceae</taxon>
        <taxon>Mucilaginibacter</taxon>
    </lineage>
</organism>
<dbReference type="PANTHER" id="PTHR20883:SF46">
    <property type="entry name" value="PHYTANOYL-COA HYDROXYLASE"/>
    <property type="match status" value="1"/>
</dbReference>
<gene>
    <name evidence="2" type="ORF">SNE25_26300</name>
</gene>
<name>A0ABZ0TMU2_9SPHI</name>
<dbReference type="EMBL" id="CP139558">
    <property type="protein sequence ID" value="WPU92840.1"/>
    <property type="molecule type" value="Genomic_DNA"/>
</dbReference>
<evidence type="ECO:0000256" key="1">
    <source>
        <dbReference type="SAM" id="MobiDB-lite"/>
    </source>
</evidence>
<keyword evidence="2" id="KW-0560">Oxidoreductase</keyword>
<reference evidence="2 3" key="1">
    <citation type="submission" date="2023-11" db="EMBL/GenBank/DDBJ databases">
        <title>Analysis of the Genomes of Mucilaginibacter gossypii cycad 4 and M. sabulilitoris SNA2: microbes with the potential for plant growth promotion.</title>
        <authorList>
            <person name="Hirsch A.M."/>
            <person name="Humm E."/>
            <person name="Rubbi M."/>
            <person name="Del Vecchio G."/>
            <person name="Ha S.M."/>
            <person name="Pellegrini M."/>
            <person name="Gunsalus R.P."/>
        </authorList>
    </citation>
    <scope>NUCLEOTIDE SEQUENCE [LARGE SCALE GENOMIC DNA]</scope>
    <source>
        <strain evidence="2 3">SNA2</strain>
    </source>
</reference>
<dbReference type="Proteomes" id="UP001324380">
    <property type="component" value="Chromosome"/>
</dbReference>
<sequence>MNILSPAEKAFFEKNGYLVVENIISAEELRNYCEIYDQFLNGTIDAGKNRTDLGVGLGNNKSVENITQIMWPSDFFPPLVDMAYHKQSLKLAKELEGEDMAMDFDMLINKAPHTATITPWHQDAAYWINMPDKRAVSFWLALDEAILDNGCMWYVPGSHLLPLRTHRSAGGAGSALSCEATETEGIGIELKAGSCVLHHGATLHYSRGNTTGSNRRALIINFRPKQMIDLEREQGFDHGRTGNAAERQARNSDVKS</sequence>
<dbReference type="Gene3D" id="2.60.120.620">
    <property type="entry name" value="q2cbj1_9rhob like domain"/>
    <property type="match status" value="1"/>
</dbReference>
<feature type="compositionally biased region" description="Basic and acidic residues" evidence="1">
    <location>
        <begin position="247"/>
        <end position="256"/>
    </location>
</feature>
<dbReference type="Pfam" id="PF05721">
    <property type="entry name" value="PhyH"/>
    <property type="match status" value="1"/>
</dbReference>
<accession>A0ABZ0TMU2</accession>
<keyword evidence="3" id="KW-1185">Reference proteome</keyword>
<feature type="region of interest" description="Disordered" evidence="1">
    <location>
        <begin position="234"/>
        <end position="256"/>
    </location>
</feature>
<evidence type="ECO:0000313" key="2">
    <source>
        <dbReference type="EMBL" id="WPU92840.1"/>
    </source>
</evidence>
<proteinExistence type="predicted"/>
<dbReference type="PANTHER" id="PTHR20883">
    <property type="entry name" value="PHYTANOYL-COA DIOXYGENASE DOMAIN CONTAINING 1"/>
    <property type="match status" value="1"/>
</dbReference>
<protein>
    <submittedName>
        <fullName evidence="2">Phytanoyl-CoA dioxygenase family protein</fullName>
    </submittedName>
</protein>
<keyword evidence="2" id="KW-0223">Dioxygenase</keyword>
<dbReference type="GO" id="GO:0051213">
    <property type="term" value="F:dioxygenase activity"/>
    <property type="evidence" value="ECO:0007669"/>
    <property type="project" value="UniProtKB-KW"/>
</dbReference>